<evidence type="ECO:0000313" key="2">
    <source>
        <dbReference type="Proteomes" id="UP001157006"/>
    </source>
</evidence>
<name>A0AAV1B516_VICFA</name>
<gene>
    <name evidence="1" type="ORF">VFH_VI028440</name>
</gene>
<organism evidence="1 2">
    <name type="scientific">Vicia faba</name>
    <name type="common">Broad bean</name>
    <name type="synonym">Faba vulgaris</name>
    <dbReference type="NCBI Taxonomy" id="3906"/>
    <lineage>
        <taxon>Eukaryota</taxon>
        <taxon>Viridiplantae</taxon>
        <taxon>Streptophyta</taxon>
        <taxon>Embryophyta</taxon>
        <taxon>Tracheophyta</taxon>
        <taxon>Spermatophyta</taxon>
        <taxon>Magnoliopsida</taxon>
        <taxon>eudicotyledons</taxon>
        <taxon>Gunneridae</taxon>
        <taxon>Pentapetalae</taxon>
        <taxon>rosids</taxon>
        <taxon>fabids</taxon>
        <taxon>Fabales</taxon>
        <taxon>Fabaceae</taxon>
        <taxon>Papilionoideae</taxon>
        <taxon>50 kb inversion clade</taxon>
        <taxon>NPAAA clade</taxon>
        <taxon>Hologalegina</taxon>
        <taxon>IRL clade</taxon>
        <taxon>Fabeae</taxon>
        <taxon>Vicia</taxon>
    </lineage>
</organism>
<dbReference type="Proteomes" id="UP001157006">
    <property type="component" value="Chromosome 6"/>
</dbReference>
<proteinExistence type="predicted"/>
<dbReference type="AlphaFoldDB" id="A0AAV1B516"/>
<dbReference type="EMBL" id="OX451741">
    <property type="protein sequence ID" value="CAI8616425.1"/>
    <property type="molecule type" value="Genomic_DNA"/>
</dbReference>
<keyword evidence="2" id="KW-1185">Reference proteome</keyword>
<accession>A0AAV1B516</accession>
<protein>
    <submittedName>
        <fullName evidence="1">Uncharacterized protein</fullName>
    </submittedName>
</protein>
<sequence>MNEDPLLHQPRRHDISTFALPSTKALSCFIPDSSPFPLASDPTYPFKLRYRNIILLKALTATFLLLHLLRLIHAVDEKRIPKLNPVVDAALIVKIEDVVANGENEAENPKSAEENGPFRCLDMGLTSRKLNAATLDLLKF</sequence>
<evidence type="ECO:0000313" key="1">
    <source>
        <dbReference type="EMBL" id="CAI8616425.1"/>
    </source>
</evidence>
<reference evidence="1 2" key="1">
    <citation type="submission" date="2023-01" db="EMBL/GenBank/DDBJ databases">
        <authorList>
            <person name="Kreplak J."/>
        </authorList>
    </citation>
    <scope>NUCLEOTIDE SEQUENCE [LARGE SCALE GENOMIC DNA]</scope>
</reference>